<evidence type="ECO:0000313" key="6">
    <source>
        <dbReference type="EMBL" id="KAH9373567.1"/>
    </source>
</evidence>
<name>A0A9J6GFK9_HAELO</name>
<dbReference type="InterPro" id="IPR011990">
    <property type="entry name" value="TPR-like_helical_dom_sf"/>
</dbReference>
<dbReference type="PANTHER" id="PTHR16263:SF4">
    <property type="entry name" value="TETRATRICOPEPTIDE REPEAT PROTEIN 38"/>
    <property type="match status" value="1"/>
</dbReference>
<evidence type="ECO:0000256" key="3">
    <source>
        <dbReference type="ARBA" id="ARBA00022737"/>
    </source>
</evidence>
<evidence type="ECO:0000256" key="1">
    <source>
        <dbReference type="ARBA" id="ARBA00005857"/>
    </source>
</evidence>
<dbReference type="AlphaFoldDB" id="A0A9J6GFK9"/>
<dbReference type="Gene3D" id="1.25.40.10">
    <property type="entry name" value="Tetratricopeptide repeat domain"/>
    <property type="match status" value="1"/>
</dbReference>
<keyword evidence="3" id="KW-0677">Repeat</keyword>
<evidence type="ECO:0000256" key="5">
    <source>
        <dbReference type="SAM" id="MobiDB-lite"/>
    </source>
</evidence>
<dbReference type="PANTHER" id="PTHR16263">
    <property type="entry name" value="TETRATRICOPEPTIDE REPEAT PROTEIN 38"/>
    <property type="match status" value="1"/>
</dbReference>
<accession>A0A9J6GFK9</accession>
<protein>
    <recommendedName>
        <fullName evidence="2">Tetratricopeptide repeat protein 38</fullName>
    </recommendedName>
</protein>
<gene>
    <name evidence="6" type="ORF">HPB48_014836</name>
</gene>
<organism evidence="6 7">
    <name type="scientific">Haemaphysalis longicornis</name>
    <name type="common">Bush tick</name>
    <dbReference type="NCBI Taxonomy" id="44386"/>
    <lineage>
        <taxon>Eukaryota</taxon>
        <taxon>Metazoa</taxon>
        <taxon>Ecdysozoa</taxon>
        <taxon>Arthropoda</taxon>
        <taxon>Chelicerata</taxon>
        <taxon>Arachnida</taxon>
        <taxon>Acari</taxon>
        <taxon>Parasitiformes</taxon>
        <taxon>Ixodida</taxon>
        <taxon>Ixodoidea</taxon>
        <taxon>Ixodidae</taxon>
        <taxon>Haemaphysalinae</taxon>
        <taxon>Haemaphysalis</taxon>
    </lineage>
</organism>
<dbReference type="EMBL" id="JABSTR010000006">
    <property type="protein sequence ID" value="KAH9373567.1"/>
    <property type="molecule type" value="Genomic_DNA"/>
</dbReference>
<dbReference type="OrthoDB" id="1427555at2759"/>
<dbReference type="InterPro" id="IPR033891">
    <property type="entry name" value="TTC38"/>
</dbReference>
<dbReference type="OMA" id="YAFNDVH"/>
<sequence length="517" mass="57891">MTGKLSLRQNWRDGAAWKAENLPLTTTSDVACKMFDAALTQYVGWYDDPNLGGLTGTLEKMKEADAHFIMGRVLDVGLTLIGSGDSVVKNSKLAGDLDVLGSIASRGQLPHREQLHVDAVLAWSRGRMSRAASIWEDILIENPTDMLALKFAHDTYFYLGYQRQMRDSIARVLPRWKPTTPLYSYLHGMLAFGQCETNLYDDARKSGQEALRLNRHDAWATHALAHVHEMQADPDGGIAFMSRTLADWEPCGMLACHNFWHWAVYHVEKGEQEAALDIFDTQVSRRLRGSGAMLDYVDAASLLYRLQLRDVPPQNLSTRWPGVWEVAQAHHDDAILAFNQLHFLMAYLGKGDDVERLVNLAPTRDLGRPEDGRWPADQRRILDEVGVPVMQGMVAHSQGRFDDAAEKLAAVRYDVLRVGGSNAQRDVFDLLLMDAAIRSERHTRLAEALLTERSLFRPKSPMLKSMYAALENGAPPRPRRPARTQDVVSACPQRGLSTPVHMPVAGSLRRLQKEGHA</sequence>
<keyword evidence="7" id="KW-1185">Reference proteome</keyword>
<dbReference type="SUPFAM" id="SSF48452">
    <property type="entry name" value="TPR-like"/>
    <property type="match status" value="1"/>
</dbReference>
<dbReference type="VEuPathDB" id="VectorBase:HLOH_043424"/>
<dbReference type="CDD" id="cd05804">
    <property type="entry name" value="StaR_like"/>
    <property type="match status" value="1"/>
</dbReference>
<comment type="similarity">
    <text evidence="1">Belongs to the TTC38 family.</text>
</comment>
<keyword evidence="4" id="KW-0802">TPR repeat</keyword>
<evidence type="ECO:0000313" key="7">
    <source>
        <dbReference type="Proteomes" id="UP000821853"/>
    </source>
</evidence>
<reference evidence="6 7" key="1">
    <citation type="journal article" date="2020" name="Cell">
        <title>Large-Scale Comparative Analyses of Tick Genomes Elucidate Their Genetic Diversity and Vector Capacities.</title>
        <authorList>
            <consortium name="Tick Genome and Microbiome Consortium (TIGMIC)"/>
            <person name="Jia N."/>
            <person name="Wang J."/>
            <person name="Shi W."/>
            <person name="Du L."/>
            <person name="Sun Y."/>
            <person name="Zhan W."/>
            <person name="Jiang J.F."/>
            <person name="Wang Q."/>
            <person name="Zhang B."/>
            <person name="Ji P."/>
            <person name="Bell-Sakyi L."/>
            <person name="Cui X.M."/>
            <person name="Yuan T.T."/>
            <person name="Jiang B.G."/>
            <person name="Yang W.F."/>
            <person name="Lam T.T."/>
            <person name="Chang Q.C."/>
            <person name="Ding S.J."/>
            <person name="Wang X.J."/>
            <person name="Zhu J.G."/>
            <person name="Ruan X.D."/>
            <person name="Zhao L."/>
            <person name="Wei J.T."/>
            <person name="Ye R.Z."/>
            <person name="Que T.C."/>
            <person name="Du C.H."/>
            <person name="Zhou Y.H."/>
            <person name="Cheng J.X."/>
            <person name="Dai P.F."/>
            <person name="Guo W.B."/>
            <person name="Han X.H."/>
            <person name="Huang E.J."/>
            <person name="Li L.F."/>
            <person name="Wei W."/>
            <person name="Gao Y.C."/>
            <person name="Liu J.Z."/>
            <person name="Shao H.Z."/>
            <person name="Wang X."/>
            <person name="Wang C.C."/>
            <person name="Yang T.C."/>
            <person name="Huo Q.B."/>
            <person name="Li W."/>
            <person name="Chen H.Y."/>
            <person name="Chen S.E."/>
            <person name="Zhou L.G."/>
            <person name="Ni X.B."/>
            <person name="Tian J.H."/>
            <person name="Sheng Y."/>
            <person name="Liu T."/>
            <person name="Pan Y.S."/>
            <person name="Xia L.Y."/>
            <person name="Li J."/>
            <person name="Zhao F."/>
            <person name="Cao W.C."/>
        </authorList>
    </citation>
    <scope>NUCLEOTIDE SEQUENCE [LARGE SCALE GENOMIC DNA]</scope>
    <source>
        <strain evidence="6">HaeL-2018</strain>
    </source>
</reference>
<dbReference type="Proteomes" id="UP000821853">
    <property type="component" value="Chromosome 4"/>
</dbReference>
<evidence type="ECO:0000256" key="2">
    <source>
        <dbReference type="ARBA" id="ARBA00019992"/>
    </source>
</evidence>
<proteinExistence type="inferred from homology"/>
<comment type="caution">
    <text evidence="6">The sequence shown here is derived from an EMBL/GenBank/DDBJ whole genome shotgun (WGS) entry which is preliminary data.</text>
</comment>
<evidence type="ECO:0000256" key="4">
    <source>
        <dbReference type="ARBA" id="ARBA00022803"/>
    </source>
</evidence>
<feature type="region of interest" description="Disordered" evidence="5">
    <location>
        <begin position="471"/>
        <end position="517"/>
    </location>
</feature>